<protein>
    <submittedName>
        <fullName evidence="3">Uncharacterized protein YciI</fullName>
    </submittedName>
</protein>
<dbReference type="PANTHER" id="PTHR37828:SF1">
    <property type="entry name" value="YCII-RELATED DOMAIN-CONTAINING PROTEIN"/>
    <property type="match status" value="1"/>
</dbReference>
<dbReference type="Gene3D" id="3.30.70.1060">
    <property type="entry name" value="Dimeric alpha+beta barrel"/>
    <property type="match status" value="1"/>
</dbReference>
<evidence type="ECO:0000313" key="4">
    <source>
        <dbReference type="Proteomes" id="UP000253090"/>
    </source>
</evidence>
<sequence>MKKSMSKSAENQTFIKYVILLSMNPGKSFNEELIRSHVAYLRDLQSMGKLVMCGPFADVPGGMVIIEAENLEEAKALAERDPFIKSGTENYELRAWEISCEENNHLGMG</sequence>
<keyword evidence="4" id="KW-1185">Reference proteome</keyword>
<feature type="domain" description="YCII-related" evidence="2">
    <location>
        <begin position="16"/>
        <end position="96"/>
    </location>
</feature>
<name>A0A369BIV2_9BACL</name>
<organism evidence="3 4">
    <name type="scientific">Fontibacillus phaseoli</name>
    <dbReference type="NCBI Taxonomy" id="1416533"/>
    <lineage>
        <taxon>Bacteria</taxon>
        <taxon>Bacillati</taxon>
        <taxon>Bacillota</taxon>
        <taxon>Bacilli</taxon>
        <taxon>Bacillales</taxon>
        <taxon>Paenibacillaceae</taxon>
        <taxon>Fontibacillus</taxon>
    </lineage>
</organism>
<dbReference type="Pfam" id="PF03795">
    <property type="entry name" value="YCII"/>
    <property type="match status" value="1"/>
</dbReference>
<dbReference type="AlphaFoldDB" id="A0A369BIV2"/>
<dbReference type="InterPro" id="IPR005545">
    <property type="entry name" value="YCII"/>
</dbReference>
<comment type="similarity">
    <text evidence="1">Belongs to the YciI family.</text>
</comment>
<evidence type="ECO:0000313" key="3">
    <source>
        <dbReference type="EMBL" id="RCX20506.1"/>
    </source>
</evidence>
<evidence type="ECO:0000256" key="1">
    <source>
        <dbReference type="ARBA" id="ARBA00007689"/>
    </source>
</evidence>
<accession>A0A369BIV2</accession>
<dbReference type="SUPFAM" id="SSF54909">
    <property type="entry name" value="Dimeric alpha+beta barrel"/>
    <property type="match status" value="1"/>
</dbReference>
<comment type="caution">
    <text evidence="3">The sequence shown here is derived from an EMBL/GenBank/DDBJ whole genome shotgun (WGS) entry which is preliminary data.</text>
</comment>
<dbReference type="InterPro" id="IPR011008">
    <property type="entry name" value="Dimeric_a/b-barrel"/>
</dbReference>
<gene>
    <name evidence="3" type="ORF">DFP94_103237</name>
</gene>
<dbReference type="Proteomes" id="UP000253090">
    <property type="component" value="Unassembled WGS sequence"/>
</dbReference>
<dbReference type="EMBL" id="QPJW01000003">
    <property type="protein sequence ID" value="RCX20506.1"/>
    <property type="molecule type" value="Genomic_DNA"/>
</dbReference>
<dbReference type="PANTHER" id="PTHR37828">
    <property type="entry name" value="GSR2449 PROTEIN"/>
    <property type="match status" value="1"/>
</dbReference>
<proteinExistence type="inferred from homology"/>
<reference evidence="3 4" key="1">
    <citation type="submission" date="2018-07" db="EMBL/GenBank/DDBJ databases">
        <title>Genomic Encyclopedia of Type Strains, Phase III (KMG-III): the genomes of soil and plant-associated and newly described type strains.</title>
        <authorList>
            <person name="Whitman W."/>
        </authorList>
    </citation>
    <scope>NUCLEOTIDE SEQUENCE [LARGE SCALE GENOMIC DNA]</scope>
    <source>
        <strain evidence="3 4">CECT 8333</strain>
    </source>
</reference>
<evidence type="ECO:0000259" key="2">
    <source>
        <dbReference type="Pfam" id="PF03795"/>
    </source>
</evidence>